<evidence type="ECO:0000313" key="11">
    <source>
        <dbReference type="Proteomes" id="UP000375690"/>
    </source>
</evidence>
<evidence type="ECO:0000313" key="8">
    <source>
        <dbReference type="EMBL" id="KAA4663321.1"/>
    </source>
</evidence>
<evidence type="ECO:0000256" key="4">
    <source>
        <dbReference type="ARBA" id="ARBA00022643"/>
    </source>
</evidence>
<keyword evidence="4" id="KW-0288">FMN</keyword>
<evidence type="ECO:0000256" key="1">
    <source>
        <dbReference type="ARBA" id="ARBA00001917"/>
    </source>
</evidence>
<dbReference type="GeneID" id="29453324"/>
<name>A0A414EB93_BACOV</name>
<dbReference type="GO" id="GO:0016491">
    <property type="term" value="F:oxidoreductase activity"/>
    <property type="evidence" value="ECO:0007669"/>
    <property type="project" value="UniProtKB-KW"/>
</dbReference>
<evidence type="ECO:0000313" key="10">
    <source>
        <dbReference type="Proteomes" id="UP000365824"/>
    </source>
</evidence>
<dbReference type="InterPro" id="IPR029479">
    <property type="entry name" value="Nitroreductase"/>
</dbReference>
<dbReference type="EMBL" id="VWLB01000055">
    <property type="protein sequence ID" value="KAA3923286.1"/>
    <property type="molecule type" value="Genomic_DNA"/>
</dbReference>
<keyword evidence="3" id="KW-0285">Flavoprotein</keyword>
<comment type="caution">
    <text evidence="8">The sequence shown here is derived from an EMBL/GenBank/DDBJ whole genome shotgun (WGS) entry which is preliminary data.</text>
</comment>
<dbReference type="Proteomes" id="UP000375690">
    <property type="component" value="Unassembled WGS sequence"/>
</dbReference>
<evidence type="ECO:0000256" key="3">
    <source>
        <dbReference type="ARBA" id="ARBA00022630"/>
    </source>
</evidence>
<accession>A0A414EB93</accession>
<protein>
    <submittedName>
        <fullName evidence="8">Nitroreductase</fullName>
    </submittedName>
</protein>
<dbReference type="Proteomes" id="UP000435985">
    <property type="component" value="Unassembled WGS sequence"/>
</dbReference>
<comment type="cofactor">
    <cofactor evidence="1">
        <name>FMN</name>
        <dbReference type="ChEBI" id="CHEBI:58210"/>
    </cofactor>
</comment>
<comment type="similarity">
    <text evidence="2">Belongs to the nitroreductase family.</text>
</comment>
<evidence type="ECO:0000313" key="9">
    <source>
        <dbReference type="EMBL" id="KAB1323098.1"/>
    </source>
</evidence>
<dbReference type="Gene3D" id="3.40.109.10">
    <property type="entry name" value="NADH Oxidase"/>
    <property type="match status" value="1"/>
</dbReference>
<dbReference type="KEGG" id="boa:Bovatus_00889"/>
<proteinExistence type="inferred from homology"/>
<dbReference type="EMBL" id="VWFC01000029">
    <property type="protein sequence ID" value="KAB1323098.1"/>
    <property type="molecule type" value="Genomic_DNA"/>
</dbReference>
<dbReference type="EMBL" id="VWFO01000019">
    <property type="protein sequence ID" value="KAA4663321.1"/>
    <property type="molecule type" value="Genomic_DNA"/>
</dbReference>
<evidence type="ECO:0000256" key="5">
    <source>
        <dbReference type="ARBA" id="ARBA00023002"/>
    </source>
</evidence>
<sequence>MKERFKSAIKGNSFIVWLRIIYEKIGESFSLTLYNGSTNQTKDIYKKQAELQIRIHALEKGMSIGRVRVGFGKEKAFSLIEDLADLLKKGGSKQFVVESVSVLQKYIEFNENMGAAMADIEIALNKLCSCYNIKSNDVGGIYNLSLKDVSSKTQCPFDSFSQSRFSIRDFGDSPLDIDKVYAALKLCERTPSACNRQSWVIHVYTENKLVEKMFKLQGGSKGFYEQMQCAILICGDLRNYGFYEQNLPFVDGGLYAMNLLYSLHYNGLATIPLTMGHKWRVIKKIKQEMNIPGNEIPVLLIGVGTYKDDFKVAVSHRYSYKQYVKFNQ</sequence>
<dbReference type="SUPFAM" id="SSF55469">
    <property type="entry name" value="FMN-dependent nitroreductase-like"/>
    <property type="match status" value="1"/>
</dbReference>
<gene>
    <name evidence="9" type="ORF">F3B53_19710</name>
    <name evidence="8" type="ORF">F3B98_15400</name>
    <name evidence="7" type="ORF">F3F25_24510</name>
</gene>
<dbReference type="PANTHER" id="PTHR43673">
    <property type="entry name" value="NAD(P)H NITROREDUCTASE YDGI-RELATED"/>
    <property type="match status" value="1"/>
</dbReference>
<dbReference type="PANTHER" id="PTHR43673:SF2">
    <property type="entry name" value="NITROREDUCTASE"/>
    <property type="match status" value="1"/>
</dbReference>
<organism evidence="8 12">
    <name type="scientific">Bacteroides ovatus</name>
    <dbReference type="NCBI Taxonomy" id="28116"/>
    <lineage>
        <taxon>Bacteria</taxon>
        <taxon>Pseudomonadati</taxon>
        <taxon>Bacteroidota</taxon>
        <taxon>Bacteroidia</taxon>
        <taxon>Bacteroidales</taxon>
        <taxon>Bacteroidaceae</taxon>
        <taxon>Bacteroides</taxon>
    </lineage>
</organism>
<keyword evidence="5" id="KW-0560">Oxidoreductase</keyword>
<dbReference type="CDD" id="cd02062">
    <property type="entry name" value="Nitro_FMN_reductase"/>
    <property type="match status" value="1"/>
</dbReference>
<feature type="domain" description="Nitroreductase" evidence="6">
    <location>
        <begin position="163"/>
        <end position="215"/>
    </location>
</feature>
<evidence type="ECO:0000256" key="2">
    <source>
        <dbReference type="ARBA" id="ARBA00007118"/>
    </source>
</evidence>
<reference evidence="10 11" key="1">
    <citation type="journal article" date="2019" name="Nat. Med.">
        <title>A library of human gut bacterial isolates paired with longitudinal multiomics data enables mechanistic microbiome research.</title>
        <authorList>
            <person name="Poyet M."/>
            <person name="Groussin M."/>
            <person name="Gibbons S.M."/>
            <person name="Avila-Pacheco J."/>
            <person name="Jiang X."/>
            <person name="Kearney S.M."/>
            <person name="Perrotta A.R."/>
            <person name="Berdy B."/>
            <person name="Zhao S."/>
            <person name="Lieberman T.D."/>
            <person name="Swanson P.K."/>
            <person name="Smith M."/>
            <person name="Roesemann S."/>
            <person name="Alexander J.E."/>
            <person name="Rich S.A."/>
            <person name="Livny J."/>
            <person name="Vlamakis H."/>
            <person name="Clish C."/>
            <person name="Bullock K."/>
            <person name="Deik A."/>
            <person name="Scott J."/>
            <person name="Pierce K.A."/>
            <person name="Xavier R.J."/>
            <person name="Alm E.J."/>
        </authorList>
    </citation>
    <scope>NUCLEOTIDE SEQUENCE [LARGE SCALE GENOMIC DNA]</scope>
    <source>
        <strain evidence="8 12">BIOML-A14</strain>
        <strain evidence="7 10">BIOML-A160</strain>
        <strain evidence="9 11">BIOML-A2</strain>
    </source>
</reference>
<dbReference type="Proteomes" id="UP000365824">
    <property type="component" value="Unassembled WGS sequence"/>
</dbReference>
<evidence type="ECO:0000259" key="6">
    <source>
        <dbReference type="Pfam" id="PF00881"/>
    </source>
</evidence>
<evidence type="ECO:0000313" key="12">
    <source>
        <dbReference type="Proteomes" id="UP000435985"/>
    </source>
</evidence>
<evidence type="ECO:0000313" key="7">
    <source>
        <dbReference type="EMBL" id="KAA3923286.1"/>
    </source>
</evidence>
<dbReference type="RefSeq" id="WP_004295809.1">
    <property type="nucleotide sequence ID" value="NZ_CP012938.1"/>
</dbReference>
<dbReference type="AlphaFoldDB" id="A0A414EB93"/>
<dbReference type="Pfam" id="PF00881">
    <property type="entry name" value="Nitroreductase"/>
    <property type="match status" value="1"/>
</dbReference>
<dbReference type="InterPro" id="IPR000415">
    <property type="entry name" value="Nitroreductase-like"/>
</dbReference>